<dbReference type="GO" id="GO:0071949">
    <property type="term" value="F:FAD binding"/>
    <property type="evidence" value="ECO:0007669"/>
    <property type="project" value="InterPro"/>
</dbReference>
<proteinExistence type="predicted"/>
<dbReference type="GO" id="GO:0016491">
    <property type="term" value="F:oxidoreductase activity"/>
    <property type="evidence" value="ECO:0007669"/>
    <property type="project" value="UniProtKB-KW"/>
</dbReference>
<evidence type="ECO:0000256" key="1">
    <source>
        <dbReference type="ARBA" id="ARBA00022630"/>
    </source>
</evidence>
<accession>A0AAD2Q5Q7</accession>
<keyword evidence="2" id="KW-0274">FAD</keyword>
<dbReference type="Gene3D" id="3.30.70.2450">
    <property type="match status" value="1"/>
</dbReference>
<sequence length="448" mass="49033">MHCPFSHSARFAHLKEQVSSLWNTHVRMSLPTETPILIVGAGPCGMAAALSLYHQGIKDLVVVDAIEQGQNASRSLVIHAATLEALDTIKCMNIILPLGEQVRELWVHEGSSLLLTADFSLLADKTKFPYSLLISQSSTERAMLEKLTQLGIHVFRPLRVVSVKECSDDSGKLQVSFESGEVIKAKYVIGADGAQSVVRHHAGIAFEDPSGDGPRDFGDLSQMALGDVSFSAPLPSTTPHTIFRLANNTTIIIARIPDVTYPNATKPVYRITSGIPQQMGVPPHSPDLEYLQKMFDRMAPGSLQGSKIETVHWSSRHKTRSAISDRHFRRFPGGGVVLLTGDAAHIHSPIGGQGLSLGLRDSISLGPVLRAHLDAPEEDSGLLEWARWRHERALEVIKLTEDGLGLITSPGKLWAPVRWLVFTVIRTVGKLRFVKRMVAFRLSGLAEI</sequence>
<dbReference type="AlphaFoldDB" id="A0AAD2Q5Q7"/>
<evidence type="ECO:0000313" key="5">
    <source>
        <dbReference type="EMBL" id="CAK5277092.1"/>
    </source>
</evidence>
<dbReference type="Proteomes" id="UP001295794">
    <property type="component" value="Unassembled WGS sequence"/>
</dbReference>
<dbReference type="Gene3D" id="3.50.50.60">
    <property type="entry name" value="FAD/NAD(P)-binding domain"/>
    <property type="match status" value="1"/>
</dbReference>
<protein>
    <recommendedName>
        <fullName evidence="4">FAD-binding domain-containing protein</fullName>
    </recommendedName>
</protein>
<evidence type="ECO:0000313" key="6">
    <source>
        <dbReference type="Proteomes" id="UP001295794"/>
    </source>
</evidence>
<comment type="caution">
    <text evidence="5">The sequence shown here is derived from an EMBL/GenBank/DDBJ whole genome shotgun (WGS) entry which is preliminary data.</text>
</comment>
<dbReference type="PRINTS" id="PR00420">
    <property type="entry name" value="RNGMNOXGNASE"/>
</dbReference>
<dbReference type="PANTHER" id="PTHR43476">
    <property type="entry name" value="3-(3-HYDROXY-PHENYL)PROPIONATE/3-HYDROXYCINNAMIC ACID HYDROXYLASE"/>
    <property type="match status" value="1"/>
</dbReference>
<evidence type="ECO:0000256" key="3">
    <source>
        <dbReference type="ARBA" id="ARBA00023002"/>
    </source>
</evidence>
<dbReference type="PANTHER" id="PTHR43476:SF5">
    <property type="entry name" value="FAD-DEPENDENT MONOOXYGENASE"/>
    <property type="match status" value="1"/>
</dbReference>
<evidence type="ECO:0000256" key="2">
    <source>
        <dbReference type="ARBA" id="ARBA00022827"/>
    </source>
</evidence>
<dbReference type="InterPro" id="IPR036188">
    <property type="entry name" value="FAD/NAD-bd_sf"/>
</dbReference>
<feature type="domain" description="FAD-binding" evidence="4">
    <location>
        <begin position="33"/>
        <end position="398"/>
    </location>
</feature>
<dbReference type="InterPro" id="IPR050631">
    <property type="entry name" value="PheA/TfdB_FAD_monoxygenase"/>
</dbReference>
<dbReference type="Pfam" id="PF01494">
    <property type="entry name" value="FAD_binding_3"/>
    <property type="match status" value="1"/>
</dbReference>
<organism evidence="5 6">
    <name type="scientific">Mycena citricolor</name>
    <dbReference type="NCBI Taxonomy" id="2018698"/>
    <lineage>
        <taxon>Eukaryota</taxon>
        <taxon>Fungi</taxon>
        <taxon>Dikarya</taxon>
        <taxon>Basidiomycota</taxon>
        <taxon>Agaricomycotina</taxon>
        <taxon>Agaricomycetes</taxon>
        <taxon>Agaricomycetidae</taxon>
        <taxon>Agaricales</taxon>
        <taxon>Marasmiineae</taxon>
        <taxon>Mycenaceae</taxon>
        <taxon>Mycena</taxon>
    </lineage>
</organism>
<gene>
    <name evidence="5" type="ORF">MYCIT1_LOCUS25894</name>
</gene>
<name>A0AAD2Q5Q7_9AGAR</name>
<keyword evidence="1" id="KW-0285">Flavoprotein</keyword>
<dbReference type="SUPFAM" id="SSF51905">
    <property type="entry name" value="FAD/NAD(P)-binding domain"/>
    <property type="match status" value="1"/>
</dbReference>
<dbReference type="EMBL" id="CAVNYO010000419">
    <property type="protein sequence ID" value="CAK5277092.1"/>
    <property type="molecule type" value="Genomic_DNA"/>
</dbReference>
<keyword evidence="3" id="KW-0560">Oxidoreductase</keyword>
<dbReference type="InterPro" id="IPR002938">
    <property type="entry name" value="FAD-bd"/>
</dbReference>
<evidence type="ECO:0000259" key="4">
    <source>
        <dbReference type="Pfam" id="PF01494"/>
    </source>
</evidence>
<reference evidence="5" key="1">
    <citation type="submission" date="2023-11" db="EMBL/GenBank/DDBJ databases">
        <authorList>
            <person name="De Vega J J."/>
            <person name="De Vega J J."/>
        </authorList>
    </citation>
    <scope>NUCLEOTIDE SEQUENCE</scope>
</reference>
<keyword evidence="6" id="KW-1185">Reference proteome</keyword>